<dbReference type="Gene3D" id="3.30.1310.10">
    <property type="entry name" value="Nucleoid-associated protein YbaB-like domain"/>
    <property type="match status" value="1"/>
</dbReference>
<keyword evidence="3" id="KW-0175">Coiled coil</keyword>
<evidence type="ECO:0000313" key="4">
    <source>
        <dbReference type="EMBL" id="PKK92174.1"/>
    </source>
</evidence>
<dbReference type="GO" id="GO:0005829">
    <property type="term" value="C:cytosol"/>
    <property type="evidence" value="ECO:0007669"/>
    <property type="project" value="TreeGrafter"/>
</dbReference>
<evidence type="ECO:0000256" key="2">
    <source>
        <dbReference type="HAMAP-Rule" id="MF_00274"/>
    </source>
</evidence>
<evidence type="ECO:0000313" key="5">
    <source>
        <dbReference type="Proteomes" id="UP000233256"/>
    </source>
</evidence>
<keyword evidence="1 2" id="KW-0238">DNA-binding</keyword>
<dbReference type="NCBIfam" id="TIGR00103">
    <property type="entry name" value="DNA_YbaB_EbfC"/>
    <property type="match status" value="1"/>
</dbReference>
<evidence type="ECO:0000256" key="1">
    <source>
        <dbReference type="ARBA" id="ARBA00023125"/>
    </source>
</evidence>
<comment type="subcellular location">
    <subcellularLocation>
        <location evidence="2">Cytoplasm</location>
        <location evidence="2">Nucleoid</location>
    </subcellularLocation>
</comment>
<gene>
    <name evidence="4" type="ORF">CVV64_01825</name>
</gene>
<protein>
    <recommendedName>
        <fullName evidence="2">Nucleoid-associated protein CVV64_01825</fullName>
    </recommendedName>
</protein>
<dbReference type="GO" id="GO:0043590">
    <property type="term" value="C:bacterial nucleoid"/>
    <property type="evidence" value="ECO:0007669"/>
    <property type="project" value="UniProtKB-UniRule"/>
</dbReference>
<feature type="coiled-coil region" evidence="3">
    <location>
        <begin position="11"/>
        <end position="38"/>
    </location>
</feature>
<accession>A0A2N1PV08</accession>
<dbReference type="Pfam" id="PF02575">
    <property type="entry name" value="YbaB_DNA_bd"/>
    <property type="match status" value="1"/>
</dbReference>
<dbReference type="InterPro" id="IPR036894">
    <property type="entry name" value="YbaB-like_sf"/>
</dbReference>
<evidence type="ECO:0000256" key="3">
    <source>
        <dbReference type="SAM" id="Coils"/>
    </source>
</evidence>
<sequence>MSKSGGFQGNMASMVKQAQKMQKKMLEAQNKLALVEVTGTSGGGAVKAVLNGQQEFKRIVIDPEFIAETFGLELDKIDADDVELLQDSILAALHDAAKQAQDLAQDEMGSVTGGLKIPGLF</sequence>
<dbReference type="AlphaFoldDB" id="A0A2N1PV08"/>
<comment type="caution">
    <text evidence="4">The sequence shown here is derived from an EMBL/GenBank/DDBJ whole genome shotgun (WGS) entry which is preliminary data.</text>
</comment>
<keyword evidence="2" id="KW-0963">Cytoplasm</keyword>
<dbReference type="EMBL" id="PGXC01000001">
    <property type="protein sequence ID" value="PKK92174.1"/>
    <property type="molecule type" value="Genomic_DNA"/>
</dbReference>
<dbReference type="SUPFAM" id="SSF82607">
    <property type="entry name" value="YbaB-like"/>
    <property type="match status" value="1"/>
</dbReference>
<proteinExistence type="inferred from homology"/>
<dbReference type="Proteomes" id="UP000233256">
    <property type="component" value="Unassembled WGS sequence"/>
</dbReference>
<dbReference type="PANTHER" id="PTHR33449">
    <property type="entry name" value="NUCLEOID-ASSOCIATED PROTEIN YBAB"/>
    <property type="match status" value="1"/>
</dbReference>
<dbReference type="InterPro" id="IPR004401">
    <property type="entry name" value="YbaB/EbfC"/>
</dbReference>
<comment type="similarity">
    <text evidence="2">Belongs to the YbaB/EbfC family.</text>
</comment>
<comment type="function">
    <text evidence="2">Binds to DNA and alters its conformation. May be involved in regulation of gene expression, nucleoid organization and DNA protection.</text>
</comment>
<dbReference type="GO" id="GO:0003677">
    <property type="term" value="F:DNA binding"/>
    <property type="evidence" value="ECO:0007669"/>
    <property type="project" value="UniProtKB-UniRule"/>
</dbReference>
<comment type="subunit">
    <text evidence="2">Homodimer.</text>
</comment>
<reference evidence="4 5" key="1">
    <citation type="journal article" date="2017" name="ISME J.">
        <title>Potential for microbial H2 and metal transformations associated with novel bacteria and archaea in deep terrestrial subsurface sediments.</title>
        <authorList>
            <person name="Hernsdorf A.W."/>
            <person name="Amano Y."/>
            <person name="Miyakawa K."/>
            <person name="Ise K."/>
            <person name="Suzuki Y."/>
            <person name="Anantharaman K."/>
            <person name="Probst A."/>
            <person name="Burstein D."/>
            <person name="Thomas B.C."/>
            <person name="Banfield J.F."/>
        </authorList>
    </citation>
    <scope>NUCLEOTIDE SEQUENCE [LARGE SCALE GENOMIC DNA]</scope>
    <source>
        <strain evidence="4">HGW-Wallbacteria-1</strain>
    </source>
</reference>
<dbReference type="HAMAP" id="MF_00274">
    <property type="entry name" value="DNA_YbaB_EbfC"/>
    <property type="match status" value="1"/>
</dbReference>
<organism evidence="4 5">
    <name type="scientific">Candidatus Wallbacteria bacterium HGW-Wallbacteria-1</name>
    <dbReference type="NCBI Taxonomy" id="2013854"/>
    <lineage>
        <taxon>Bacteria</taxon>
        <taxon>Candidatus Walliibacteriota</taxon>
    </lineage>
</organism>
<name>A0A2N1PV08_9BACT</name>
<dbReference type="PIRSF" id="PIRSF004555">
    <property type="entry name" value="UCP004555"/>
    <property type="match status" value="1"/>
</dbReference>
<dbReference type="PANTHER" id="PTHR33449:SF1">
    <property type="entry name" value="NUCLEOID-ASSOCIATED PROTEIN YBAB"/>
    <property type="match status" value="1"/>
</dbReference>